<reference evidence="4" key="1">
    <citation type="journal article" date="2019" name="Int. J. Syst. Evol. Microbiol.">
        <title>The Global Catalogue of Microorganisms (GCM) 10K type strain sequencing project: providing services to taxonomists for standard genome sequencing and annotation.</title>
        <authorList>
            <consortium name="The Broad Institute Genomics Platform"/>
            <consortium name="The Broad Institute Genome Sequencing Center for Infectious Disease"/>
            <person name="Wu L."/>
            <person name="Ma J."/>
        </authorList>
    </citation>
    <scope>NUCLEOTIDE SEQUENCE [LARGE SCALE GENOMIC DNA]</scope>
    <source>
        <strain evidence="4">JCM 13250</strain>
    </source>
</reference>
<protein>
    <recommendedName>
        <fullName evidence="2">TadE-like domain-containing protein</fullName>
    </recommendedName>
</protein>
<accession>A0ABP4XJH1</accession>
<keyword evidence="4" id="KW-1185">Reference proteome</keyword>
<keyword evidence="1" id="KW-1133">Transmembrane helix</keyword>
<dbReference type="InterPro" id="IPR012495">
    <property type="entry name" value="TadE-like_dom"/>
</dbReference>
<proteinExistence type="predicted"/>
<organism evidence="3 4">
    <name type="scientific">Luedemannella flava</name>
    <dbReference type="NCBI Taxonomy" id="349316"/>
    <lineage>
        <taxon>Bacteria</taxon>
        <taxon>Bacillati</taxon>
        <taxon>Actinomycetota</taxon>
        <taxon>Actinomycetes</taxon>
        <taxon>Micromonosporales</taxon>
        <taxon>Micromonosporaceae</taxon>
        <taxon>Luedemannella</taxon>
    </lineage>
</organism>
<keyword evidence="1" id="KW-0812">Transmembrane</keyword>
<name>A0ABP4XJH1_9ACTN</name>
<dbReference type="EMBL" id="BAAALT010000008">
    <property type="protein sequence ID" value="GAA1785331.1"/>
    <property type="molecule type" value="Genomic_DNA"/>
</dbReference>
<feature type="transmembrane region" description="Helical" evidence="1">
    <location>
        <begin position="33"/>
        <end position="54"/>
    </location>
</feature>
<sequence length="152" mass="16243">MTWGDVPFAADIRHRATRSEVGLTMVHRRRDRGAAAVEFALVLPVLLILVFGIIDFGRMLNAKITLTQAAREGARAAAVSSYANGVKWTRDAANGSLGTLNPTVESCADDATRVAARVRVSYDFTFVTPIGALIGSSSTMTLTSESVSPCIR</sequence>
<dbReference type="Pfam" id="PF07811">
    <property type="entry name" value="TadE"/>
    <property type="match status" value="1"/>
</dbReference>
<comment type="caution">
    <text evidence="3">The sequence shown here is derived from an EMBL/GenBank/DDBJ whole genome shotgun (WGS) entry which is preliminary data.</text>
</comment>
<evidence type="ECO:0000259" key="2">
    <source>
        <dbReference type="Pfam" id="PF07811"/>
    </source>
</evidence>
<keyword evidence="1" id="KW-0472">Membrane</keyword>
<evidence type="ECO:0000313" key="3">
    <source>
        <dbReference type="EMBL" id="GAA1785331.1"/>
    </source>
</evidence>
<evidence type="ECO:0000256" key="1">
    <source>
        <dbReference type="SAM" id="Phobius"/>
    </source>
</evidence>
<dbReference type="Proteomes" id="UP001500218">
    <property type="component" value="Unassembled WGS sequence"/>
</dbReference>
<gene>
    <name evidence="3" type="ORF">GCM10009682_04200</name>
</gene>
<evidence type="ECO:0000313" key="4">
    <source>
        <dbReference type="Proteomes" id="UP001500218"/>
    </source>
</evidence>
<feature type="domain" description="TadE-like" evidence="2">
    <location>
        <begin position="33"/>
        <end position="75"/>
    </location>
</feature>